<dbReference type="PANTHER" id="PTHR43014">
    <property type="entry name" value="MERCURIC REDUCTASE"/>
    <property type="match status" value="1"/>
</dbReference>
<dbReference type="InterPro" id="IPR036188">
    <property type="entry name" value="FAD/NAD-bd_sf"/>
</dbReference>
<reference evidence="7 8" key="1">
    <citation type="submission" date="2024-09" db="EMBL/GenBank/DDBJ databases">
        <authorList>
            <person name="Sun Q."/>
            <person name="Mori K."/>
        </authorList>
    </citation>
    <scope>NUCLEOTIDE SEQUENCE [LARGE SCALE GENOMIC DNA]</scope>
    <source>
        <strain evidence="7 8">TBRC 5777</strain>
    </source>
</reference>
<keyword evidence="8" id="KW-1185">Reference proteome</keyword>
<evidence type="ECO:0000256" key="4">
    <source>
        <dbReference type="SAM" id="Phobius"/>
    </source>
</evidence>
<dbReference type="PRINTS" id="PR00368">
    <property type="entry name" value="FADPNR"/>
</dbReference>
<dbReference type="Pfam" id="PF07992">
    <property type="entry name" value="Pyr_redox_2"/>
    <property type="match status" value="1"/>
</dbReference>
<dbReference type="SUPFAM" id="SSF51905">
    <property type="entry name" value="FAD/NAD(P)-binding domain"/>
    <property type="match status" value="1"/>
</dbReference>
<dbReference type="InterPro" id="IPR016156">
    <property type="entry name" value="FAD/NAD-linked_Rdtase_dimer_sf"/>
</dbReference>
<dbReference type="InterPro" id="IPR004099">
    <property type="entry name" value="Pyr_nucl-diS_OxRdtase_dimer"/>
</dbReference>
<evidence type="ECO:0000313" key="7">
    <source>
        <dbReference type="EMBL" id="MFC0409407.1"/>
    </source>
</evidence>
<dbReference type="PRINTS" id="PR00411">
    <property type="entry name" value="PNDRDTASEI"/>
</dbReference>
<comment type="caution">
    <text evidence="7">The sequence shown here is derived from an EMBL/GenBank/DDBJ whole genome shotgun (WGS) entry which is preliminary data.</text>
</comment>
<gene>
    <name evidence="7" type="ORF">ACFFGY_14215</name>
</gene>
<protein>
    <submittedName>
        <fullName evidence="7">FAD-dependent oxidoreductase</fullName>
    </submittedName>
</protein>
<feature type="domain" description="FAD/NAD(P)-binding" evidence="6">
    <location>
        <begin position="5"/>
        <end position="344"/>
    </location>
</feature>
<evidence type="ECO:0000256" key="3">
    <source>
        <dbReference type="ARBA" id="ARBA00022827"/>
    </source>
</evidence>
<dbReference type="Proteomes" id="UP001589865">
    <property type="component" value="Unassembled WGS sequence"/>
</dbReference>
<dbReference type="RefSeq" id="WP_377045153.1">
    <property type="nucleotide sequence ID" value="NZ_JBHLUN010000009.1"/>
</dbReference>
<dbReference type="InterPro" id="IPR023753">
    <property type="entry name" value="FAD/NAD-binding_dom"/>
</dbReference>
<sequence>MPDTDIAVIGAGSAGLATALLAAALGRKVTLFERDEPGGRRLHERLPAEALAACARRAAAVREGGRFGVAAADLRIDWAAVRRHGRDTADALRPESGFARLRAMGVEVVPAAAHFASPEEVEAGGRRWRFRRCVVATGSQPALPAGLLGLAEVAALTPATLHHLSDPPGHLLVLGGTEDAVAAAEAHALLGCLVTLVVPGGALLPDHDAEAVSLLRESLERAGVAVIEGEAVRVERRPVPATAGASPAGGMAASGASLVGDEAVRAAEVELLLADGRRVAGTHLLLAVGRVPRLVPLDLAAAGMEAGAAGLRCDRRLRVPGNRRVWVAGSVADPQGTGPRLDAAEDHAGQILRGMLWRLPGGRPAAPARLVGTRAELLQIGETEAAARGRSDAVRVQRLGLGDNGRAVAGGAGPGLVKLVTGPGGRLLGATVLAPDAGEMAGMFSALLGQRLGRLASLPLPPEAVARAARRAAVEFHAPMLREPWLRRWTGFARFLP</sequence>
<name>A0ABV6JUM0_9PROT</name>
<comment type="cofactor">
    <cofactor evidence="1">
        <name>FAD</name>
        <dbReference type="ChEBI" id="CHEBI:57692"/>
    </cofactor>
</comment>
<dbReference type="EMBL" id="JBHLUN010000009">
    <property type="protein sequence ID" value="MFC0409407.1"/>
    <property type="molecule type" value="Genomic_DNA"/>
</dbReference>
<keyword evidence="4" id="KW-0812">Transmembrane</keyword>
<feature type="domain" description="Pyridine nucleotide-disulphide oxidoreductase dimerisation" evidence="5">
    <location>
        <begin position="373"/>
        <end position="449"/>
    </location>
</feature>
<evidence type="ECO:0000259" key="6">
    <source>
        <dbReference type="Pfam" id="PF07992"/>
    </source>
</evidence>
<keyword evidence="3" id="KW-0274">FAD</keyword>
<organism evidence="7 8">
    <name type="scientific">Roseomonas elaeocarpi</name>
    <dbReference type="NCBI Taxonomy" id="907779"/>
    <lineage>
        <taxon>Bacteria</taxon>
        <taxon>Pseudomonadati</taxon>
        <taxon>Pseudomonadota</taxon>
        <taxon>Alphaproteobacteria</taxon>
        <taxon>Acetobacterales</taxon>
        <taxon>Roseomonadaceae</taxon>
        <taxon>Roseomonas</taxon>
    </lineage>
</organism>
<evidence type="ECO:0000256" key="2">
    <source>
        <dbReference type="ARBA" id="ARBA00022630"/>
    </source>
</evidence>
<evidence type="ECO:0000259" key="5">
    <source>
        <dbReference type="Pfam" id="PF02852"/>
    </source>
</evidence>
<accession>A0ABV6JUM0</accession>
<keyword evidence="4" id="KW-1133">Transmembrane helix</keyword>
<feature type="transmembrane region" description="Helical" evidence="4">
    <location>
        <begin position="6"/>
        <end position="25"/>
    </location>
</feature>
<evidence type="ECO:0000256" key="1">
    <source>
        <dbReference type="ARBA" id="ARBA00001974"/>
    </source>
</evidence>
<keyword evidence="2" id="KW-0285">Flavoprotein</keyword>
<dbReference type="Pfam" id="PF02852">
    <property type="entry name" value="Pyr_redox_dim"/>
    <property type="match status" value="1"/>
</dbReference>
<proteinExistence type="predicted"/>
<dbReference type="SUPFAM" id="SSF55424">
    <property type="entry name" value="FAD/NAD-linked reductases, dimerisation (C-terminal) domain"/>
    <property type="match status" value="1"/>
</dbReference>
<dbReference type="Gene3D" id="3.30.390.30">
    <property type="match status" value="1"/>
</dbReference>
<evidence type="ECO:0000313" key="8">
    <source>
        <dbReference type="Proteomes" id="UP001589865"/>
    </source>
</evidence>
<dbReference type="PANTHER" id="PTHR43014:SF2">
    <property type="entry name" value="MERCURIC REDUCTASE"/>
    <property type="match status" value="1"/>
</dbReference>
<dbReference type="Gene3D" id="3.50.50.60">
    <property type="entry name" value="FAD/NAD(P)-binding domain"/>
    <property type="match status" value="2"/>
</dbReference>
<keyword evidence="4" id="KW-0472">Membrane</keyword>